<evidence type="ECO:0000256" key="1">
    <source>
        <dbReference type="ARBA" id="ARBA00004245"/>
    </source>
</evidence>
<dbReference type="FunFam" id="1.25.10.10:FF:000063">
    <property type="entry name" value="Putative cytoskeleton-associated protein 5"/>
    <property type="match status" value="1"/>
</dbReference>
<dbReference type="Proteomes" id="UP000502823">
    <property type="component" value="Unassembled WGS sequence"/>
</dbReference>
<sequence>MEEDTEYMKLPVEECCVHKHWKARLHGYEEAAKLFRQIDDEKSPEFNKFLGLVKKFVVDSNAAAQEKGLEAVLAFVENSAASGKTVREVMSGIIAKCIAAPKAKVKELAVQIILMYIEIEKFDAVQEEILKGMEHKNPKIVSACVSAITQALRDFGPKVINIKPLIKKMPVLLEDRDKGVREEGKMMVIEIYRWIGDALKPHLSSLKPVQVSELGTEFEKVKEEKVVPARYLKSQQKQAKLAAETAAAGGDGEGEFVASDKWGDIGVAMMQTDVSDSELIEVMILRLQAFFGS</sequence>
<comment type="subcellular location">
    <subcellularLocation>
        <location evidence="1">Cytoplasm</location>
        <location evidence="1">Cytoskeleton</location>
    </subcellularLocation>
</comment>
<feature type="domain" description="TOG" evidence="4">
    <location>
        <begin position="1"/>
        <end position="227"/>
    </location>
</feature>
<dbReference type="Pfam" id="PF21041">
    <property type="entry name" value="XMAP215_CLASP_TOG"/>
    <property type="match status" value="1"/>
</dbReference>
<evidence type="ECO:0000256" key="3">
    <source>
        <dbReference type="ARBA" id="ARBA00023212"/>
    </source>
</evidence>
<keyword evidence="6" id="KW-1185">Reference proteome</keyword>
<protein>
    <recommendedName>
        <fullName evidence="4">TOG domain-containing protein</fullName>
    </recommendedName>
</protein>
<dbReference type="InterPro" id="IPR034085">
    <property type="entry name" value="TOG"/>
</dbReference>
<dbReference type="OrthoDB" id="205662at2759"/>
<dbReference type="SUPFAM" id="SSF48371">
    <property type="entry name" value="ARM repeat"/>
    <property type="match status" value="1"/>
</dbReference>
<gene>
    <name evidence="5" type="ORF">Cfor_01981</name>
</gene>
<name>A0A6L2PVW3_COPFO</name>
<dbReference type="EMBL" id="BLKM01012535">
    <property type="protein sequence ID" value="GFG36773.1"/>
    <property type="molecule type" value="Genomic_DNA"/>
</dbReference>
<dbReference type="GO" id="GO:0005856">
    <property type="term" value="C:cytoskeleton"/>
    <property type="evidence" value="ECO:0007669"/>
    <property type="project" value="UniProtKB-SubCell"/>
</dbReference>
<dbReference type="Gene3D" id="1.25.10.10">
    <property type="entry name" value="Leucine-rich Repeat Variant"/>
    <property type="match status" value="1"/>
</dbReference>
<dbReference type="GO" id="GO:0061863">
    <property type="term" value="F:microtubule plus end polymerase"/>
    <property type="evidence" value="ECO:0007669"/>
    <property type="project" value="InterPro"/>
</dbReference>
<reference evidence="6" key="1">
    <citation type="submission" date="2020-01" db="EMBL/GenBank/DDBJ databases">
        <title>Draft genome sequence of the Termite Coptotermes fromosanus.</title>
        <authorList>
            <person name="Itakura S."/>
            <person name="Yosikawa Y."/>
            <person name="Umezawa K."/>
        </authorList>
    </citation>
    <scope>NUCLEOTIDE SEQUENCE [LARGE SCALE GENOMIC DNA]</scope>
</reference>
<dbReference type="AlphaFoldDB" id="A0A6L2PVW3"/>
<keyword evidence="3" id="KW-0206">Cytoskeleton</keyword>
<dbReference type="InterPro" id="IPR045110">
    <property type="entry name" value="XMAP215"/>
</dbReference>
<dbReference type="GO" id="GO:0007051">
    <property type="term" value="P:spindle organization"/>
    <property type="evidence" value="ECO:0007669"/>
    <property type="project" value="InterPro"/>
</dbReference>
<dbReference type="PANTHER" id="PTHR12609">
    <property type="entry name" value="MICROTUBULE ASSOCIATED PROTEIN XMAP215"/>
    <property type="match status" value="1"/>
</dbReference>
<proteinExistence type="predicted"/>
<dbReference type="InterPro" id="IPR016024">
    <property type="entry name" value="ARM-type_fold"/>
</dbReference>
<evidence type="ECO:0000313" key="6">
    <source>
        <dbReference type="Proteomes" id="UP000502823"/>
    </source>
</evidence>
<dbReference type="GO" id="GO:0046785">
    <property type="term" value="P:microtubule polymerization"/>
    <property type="evidence" value="ECO:0007669"/>
    <property type="project" value="InterPro"/>
</dbReference>
<accession>A0A6L2PVW3</accession>
<evidence type="ECO:0000313" key="5">
    <source>
        <dbReference type="EMBL" id="GFG36773.1"/>
    </source>
</evidence>
<dbReference type="GO" id="GO:0030951">
    <property type="term" value="P:establishment or maintenance of microtubule cytoskeleton polarity"/>
    <property type="evidence" value="ECO:0007669"/>
    <property type="project" value="InterPro"/>
</dbReference>
<dbReference type="InterPro" id="IPR011989">
    <property type="entry name" value="ARM-like"/>
</dbReference>
<comment type="caution">
    <text evidence="5">The sequence shown here is derived from an EMBL/GenBank/DDBJ whole genome shotgun (WGS) entry which is preliminary data.</text>
</comment>
<dbReference type="SMART" id="SM01349">
    <property type="entry name" value="TOG"/>
    <property type="match status" value="1"/>
</dbReference>
<keyword evidence="2" id="KW-0963">Cytoplasm</keyword>
<dbReference type="GO" id="GO:0051010">
    <property type="term" value="F:microtubule plus-end binding"/>
    <property type="evidence" value="ECO:0007669"/>
    <property type="project" value="InterPro"/>
</dbReference>
<dbReference type="InterPro" id="IPR048491">
    <property type="entry name" value="XMAP215_CLASP_TOG"/>
</dbReference>
<evidence type="ECO:0000259" key="4">
    <source>
        <dbReference type="SMART" id="SM01349"/>
    </source>
</evidence>
<dbReference type="InParanoid" id="A0A6L2PVW3"/>
<organism evidence="5 6">
    <name type="scientific">Coptotermes formosanus</name>
    <name type="common">Formosan subterranean termite</name>
    <dbReference type="NCBI Taxonomy" id="36987"/>
    <lineage>
        <taxon>Eukaryota</taxon>
        <taxon>Metazoa</taxon>
        <taxon>Ecdysozoa</taxon>
        <taxon>Arthropoda</taxon>
        <taxon>Hexapoda</taxon>
        <taxon>Insecta</taxon>
        <taxon>Pterygota</taxon>
        <taxon>Neoptera</taxon>
        <taxon>Polyneoptera</taxon>
        <taxon>Dictyoptera</taxon>
        <taxon>Blattodea</taxon>
        <taxon>Blattoidea</taxon>
        <taxon>Termitoidae</taxon>
        <taxon>Rhinotermitidae</taxon>
        <taxon>Coptotermes</taxon>
    </lineage>
</organism>
<evidence type="ECO:0000256" key="2">
    <source>
        <dbReference type="ARBA" id="ARBA00022490"/>
    </source>
</evidence>